<evidence type="ECO:0000313" key="2">
    <source>
        <dbReference type="Proteomes" id="UP000825729"/>
    </source>
</evidence>
<evidence type="ECO:0000313" key="1">
    <source>
        <dbReference type="EMBL" id="KAG9457558.1"/>
    </source>
</evidence>
<organism evidence="1 2">
    <name type="scientific">Aristolochia fimbriata</name>
    <name type="common">White veined hardy Dutchman's pipe vine</name>
    <dbReference type="NCBI Taxonomy" id="158543"/>
    <lineage>
        <taxon>Eukaryota</taxon>
        <taxon>Viridiplantae</taxon>
        <taxon>Streptophyta</taxon>
        <taxon>Embryophyta</taxon>
        <taxon>Tracheophyta</taxon>
        <taxon>Spermatophyta</taxon>
        <taxon>Magnoliopsida</taxon>
        <taxon>Magnoliidae</taxon>
        <taxon>Piperales</taxon>
        <taxon>Aristolochiaceae</taxon>
        <taxon>Aristolochia</taxon>
    </lineage>
</organism>
<dbReference type="EMBL" id="JAINDJ010000002">
    <property type="protein sequence ID" value="KAG9457558.1"/>
    <property type="molecule type" value="Genomic_DNA"/>
</dbReference>
<dbReference type="AlphaFoldDB" id="A0AAV7F9D1"/>
<keyword evidence="2" id="KW-1185">Reference proteome</keyword>
<proteinExistence type="predicted"/>
<dbReference type="Proteomes" id="UP000825729">
    <property type="component" value="Unassembled WGS sequence"/>
</dbReference>
<sequence>MATEAQISFLSRPILANGNVCLRPSKGHIASLFRRPTALVPSICVGKQSTSRPDRCPVVLECRVCCKTARSEEENHLSVEVLKVPDRWLVPSRARENCNV</sequence>
<comment type="caution">
    <text evidence="1">The sequence shown here is derived from an EMBL/GenBank/DDBJ whole genome shotgun (WGS) entry which is preliminary data.</text>
</comment>
<accession>A0AAV7F9D1</accession>
<protein>
    <submittedName>
        <fullName evidence="1">Uncharacterized protein</fullName>
    </submittedName>
</protein>
<name>A0AAV7F9D1_ARIFI</name>
<gene>
    <name evidence="1" type="ORF">H6P81_002066</name>
</gene>
<reference evidence="1 2" key="1">
    <citation type="submission" date="2021-07" db="EMBL/GenBank/DDBJ databases">
        <title>The Aristolochia fimbriata genome: insights into angiosperm evolution, floral development and chemical biosynthesis.</title>
        <authorList>
            <person name="Jiao Y."/>
        </authorList>
    </citation>
    <scope>NUCLEOTIDE SEQUENCE [LARGE SCALE GENOMIC DNA]</scope>
    <source>
        <strain evidence="1">IBCAS-2021</strain>
        <tissue evidence="1">Leaf</tissue>
    </source>
</reference>